<feature type="compositionally biased region" description="Basic and acidic residues" evidence="1">
    <location>
        <begin position="124"/>
        <end position="149"/>
    </location>
</feature>
<reference evidence="2 3" key="1">
    <citation type="submission" date="2016-07" db="EMBL/GenBank/DDBJ databases">
        <title>Pervasive Adenine N6-methylation of Active Genes in Fungi.</title>
        <authorList>
            <consortium name="DOE Joint Genome Institute"/>
            <person name="Mondo S.J."/>
            <person name="Dannebaum R.O."/>
            <person name="Kuo R.C."/>
            <person name="Labutti K."/>
            <person name="Haridas S."/>
            <person name="Kuo A."/>
            <person name="Salamov A."/>
            <person name="Ahrendt S.R."/>
            <person name="Lipzen A."/>
            <person name="Sullivan W."/>
            <person name="Andreopoulos W.B."/>
            <person name="Clum A."/>
            <person name="Lindquist E."/>
            <person name="Daum C."/>
            <person name="Ramamoorthy G.K."/>
            <person name="Gryganskyi A."/>
            <person name="Culley D."/>
            <person name="Magnuson J.K."/>
            <person name="James T.Y."/>
            <person name="O'Malley M.A."/>
            <person name="Stajich J.E."/>
            <person name="Spatafora J.W."/>
            <person name="Visel A."/>
            <person name="Grigoriev I.V."/>
        </authorList>
    </citation>
    <scope>NUCLEOTIDE SEQUENCE [LARGE SCALE GENOMIC DNA]</scope>
    <source>
        <strain evidence="2 3">62-1032</strain>
    </source>
</reference>
<accession>A0A1Y2EY69</accession>
<evidence type="ECO:0000256" key="1">
    <source>
        <dbReference type="SAM" id="MobiDB-lite"/>
    </source>
</evidence>
<feature type="compositionally biased region" description="Low complexity" evidence="1">
    <location>
        <begin position="635"/>
        <end position="652"/>
    </location>
</feature>
<feature type="region of interest" description="Disordered" evidence="1">
    <location>
        <begin position="330"/>
        <end position="481"/>
    </location>
</feature>
<feature type="compositionally biased region" description="Pro residues" evidence="1">
    <location>
        <begin position="372"/>
        <end position="382"/>
    </location>
</feature>
<feature type="compositionally biased region" description="Low complexity" evidence="1">
    <location>
        <begin position="248"/>
        <end position="292"/>
    </location>
</feature>
<dbReference type="OrthoDB" id="2538027at2759"/>
<evidence type="ECO:0000313" key="2">
    <source>
        <dbReference type="EMBL" id="ORY76549.1"/>
    </source>
</evidence>
<feature type="region of interest" description="Disordered" evidence="1">
    <location>
        <begin position="1"/>
        <end position="167"/>
    </location>
</feature>
<organism evidence="2 3">
    <name type="scientific">Leucosporidium creatinivorum</name>
    <dbReference type="NCBI Taxonomy" id="106004"/>
    <lineage>
        <taxon>Eukaryota</taxon>
        <taxon>Fungi</taxon>
        <taxon>Dikarya</taxon>
        <taxon>Basidiomycota</taxon>
        <taxon>Pucciniomycotina</taxon>
        <taxon>Microbotryomycetes</taxon>
        <taxon>Leucosporidiales</taxon>
        <taxon>Leucosporidium</taxon>
    </lineage>
</organism>
<feature type="compositionally biased region" description="Low complexity" evidence="1">
    <location>
        <begin position="675"/>
        <end position="691"/>
    </location>
</feature>
<feature type="compositionally biased region" description="Low complexity" evidence="1">
    <location>
        <begin position="411"/>
        <end position="431"/>
    </location>
</feature>
<feature type="compositionally biased region" description="Low complexity" evidence="1">
    <location>
        <begin position="96"/>
        <end position="112"/>
    </location>
</feature>
<feature type="region of interest" description="Disordered" evidence="1">
    <location>
        <begin position="496"/>
        <end position="543"/>
    </location>
</feature>
<feature type="compositionally biased region" description="Polar residues" evidence="1">
    <location>
        <begin position="1"/>
        <end position="18"/>
    </location>
</feature>
<feature type="region of interest" description="Disordered" evidence="1">
    <location>
        <begin position="180"/>
        <end position="304"/>
    </location>
</feature>
<feature type="region of interest" description="Disordered" evidence="1">
    <location>
        <begin position="581"/>
        <end position="797"/>
    </location>
</feature>
<sequence>MSPWSKTVVTHQPPSQQELAAYPRRRGSSEIPKQERAPLVAHSLIASSSSSSSSSWAPIPLSSTSLQQHRRHPSSSSTHSQLARFAHENRRPPSPTGSTSSAQSSYSSLFNSGMSNLRGLTVGEEDRLKLKEDSEAPVRERWERERESSMRGGALGQQAVSGGADRGKGIAKFKSLLKSSDSAQSFRSAEPSTPTSIIASAGGSMYLPSPPSSPPPSTASTTSASSLGTRRMYPASPTPSGLSITPRPSLSPAPSHFLLPHPSPALSSPTSSFASSTPRRLASKTSALSLSSEEQTAGGLRGKAARILGEEIVPRGKAAKVLGVQKEVGGVGRKLKKEMPRERREVVERIQQSPHLANVSLPSNSPHTSPHRPSPSRSPTPIPVAHSRAPPPPPLWLPLPPPAGVIASNVTPSPSLASLASTSNSSASARSVGGDVGEWGARQVERPPLPTTQDWREDDEQEQSGWIDSPSFPPSANPKTHQTKLNLALASLAAVGAARTPQQSSFDRSHPPPSITSTSTSPTSTPSLSSITNERPLLSHRSSDVDPALSLSLERQIRQSNHSNGLHLSILSTSSYGLPSDVEFYASPSDSPEEGSPVRGKLPSLASSGRGKGSGGTTPIEESIEEEKEGQMSAPTSPGSPSTYFSSSPAASEFKLQSTIADPEACASAQIDPYSSADSRSVDSSSTAARSKPTRPAPPPASHPPPQPHPSYSFPAPSPRVSAVPTVACSLYDPHRPFPQQQRRQADRASRYSLDSRVSWLDPEGEGESSEEEGEGVSRGGARREEDLTREFPAPPR</sequence>
<feature type="compositionally biased region" description="Low complexity" evidence="1">
    <location>
        <begin position="515"/>
        <end position="532"/>
    </location>
</feature>
<name>A0A1Y2EY69_9BASI</name>
<feature type="compositionally biased region" description="Basic and acidic residues" evidence="1">
    <location>
        <begin position="337"/>
        <end position="348"/>
    </location>
</feature>
<evidence type="ECO:0000313" key="3">
    <source>
        <dbReference type="Proteomes" id="UP000193467"/>
    </source>
</evidence>
<dbReference type="Proteomes" id="UP000193467">
    <property type="component" value="Unassembled WGS sequence"/>
</dbReference>
<dbReference type="EMBL" id="MCGR01000034">
    <property type="protein sequence ID" value="ORY76549.1"/>
    <property type="molecule type" value="Genomic_DNA"/>
</dbReference>
<feature type="compositionally biased region" description="Pro residues" evidence="1">
    <location>
        <begin position="695"/>
        <end position="709"/>
    </location>
</feature>
<keyword evidence="3" id="KW-1185">Reference proteome</keyword>
<protein>
    <submittedName>
        <fullName evidence="2">Uncharacterized protein</fullName>
    </submittedName>
</protein>
<gene>
    <name evidence="2" type="ORF">BCR35DRAFT_332806</name>
</gene>
<feature type="compositionally biased region" description="Polar residues" evidence="1">
    <location>
        <begin position="180"/>
        <end position="198"/>
    </location>
</feature>
<feature type="compositionally biased region" description="Low complexity" evidence="1">
    <location>
        <begin position="43"/>
        <end position="67"/>
    </location>
</feature>
<feature type="compositionally biased region" description="Pro residues" evidence="1">
    <location>
        <begin position="389"/>
        <end position="403"/>
    </location>
</feature>
<feature type="compositionally biased region" description="Acidic residues" evidence="1">
    <location>
        <begin position="763"/>
        <end position="775"/>
    </location>
</feature>
<dbReference type="InParanoid" id="A0A1Y2EY69"/>
<feature type="compositionally biased region" description="Pro residues" evidence="1">
    <location>
        <begin position="208"/>
        <end position="217"/>
    </location>
</feature>
<proteinExistence type="predicted"/>
<dbReference type="AlphaFoldDB" id="A0A1Y2EY69"/>
<comment type="caution">
    <text evidence="2">The sequence shown here is derived from an EMBL/GenBank/DDBJ whole genome shotgun (WGS) entry which is preliminary data.</text>
</comment>